<keyword evidence="2" id="KW-1133">Transmembrane helix</keyword>
<keyword evidence="2" id="KW-0472">Membrane</keyword>
<dbReference type="RefSeq" id="WP_206741101.1">
    <property type="nucleotide sequence ID" value="NZ_JDSN01000109.1"/>
</dbReference>
<sequence>IFGKFRCQGVKLFFVHNKIPVSECIISETVIYTNCGRGSIKYTLRKFQNSSNQPNITYPSLDLSPQAKSLLDSSFSLDSSNVVAGAKASGYASKGGGSGVSVSDISKPVSSFTSYFDKPISTGTSYSIPKRTGTAEGSKDDTKPPVIGTHTGGSVSGGSANTGTHTGAGSGSGSNTSTDTATGAGATGEKAGEVAGSNSQTNTAVAEGTTTSAEDEKDDLPEIPVVGDILKPLIDWRNQLLSGLHINPISGTCPVISIQVFDSAINIDAHCQVFEQLAGIISAMMIAVWSFLTFRVLFSA</sequence>
<keyword evidence="2" id="KW-0812">Transmembrane</keyword>
<evidence type="ECO:0000313" key="4">
    <source>
        <dbReference type="Proteomes" id="UP000027441"/>
    </source>
</evidence>
<proteinExistence type="predicted"/>
<protein>
    <submittedName>
        <fullName evidence="3">Uncharacterized protein</fullName>
    </submittedName>
</protein>
<gene>
    <name evidence="3" type="ORF">HPS9_08565</name>
</gene>
<feature type="compositionally biased region" description="Low complexity" evidence="1">
    <location>
        <begin position="173"/>
        <end position="196"/>
    </location>
</feature>
<feature type="compositionally biased region" description="Polar residues" evidence="1">
    <location>
        <begin position="197"/>
        <end position="212"/>
    </location>
</feature>
<comment type="caution">
    <text evidence="3">The sequence shown here is derived from an EMBL/GenBank/DDBJ whole genome shotgun (WGS) entry which is preliminary data.</text>
</comment>
<feature type="transmembrane region" description="Helical" evidence="2">
    <location>
        <begin position="277"/>
        <end position="298"/>
    </location>
</feature>
<evidence type="ECO:0000256" key="1">
    <source>
        <dbReference type="SAM" id="MobiDB-lite"/>
    </source>
</evidence>
<feature type="region of interest" description="Disordered" evidence="1">
    <location>
        <begin position="123"/>
        <end position="220"/>
    </location>
</feature>
<dbReference type="AlphaFoldDB" id="A0A836YXK6"/>
<evidence type="ECO:0000313" key="3">
    <source>
        <dbReference type="EMBL" id="KDB45183.1"/>
    </source>
</evidence>
<dbReference type="EMBL" id="JDSN01000109">
    <property type="protein sequence ID" value="KDB45183.1"/>
    <property type="molecule type" value="Genomic_DNA"/>
</dbReference>
<evidence type="ECO:0000256" key="2">
    <source>
        <dbReference type="SAM" id="Phobius"/>
    </source>
</evidence>
<accession>A0A836YXK6</accession>
<feature type="non-terminal residue" evidence="3">
    <location>
        <position position="1"/>
    </location>
</feature>
<reference evidence="3 4" key="1">
    <citation type="submission" date="2014-02" db="EMBL/GenBank/DDBJ databases">
        <title>Comparative genomics of Haemophilus parasuis isolated from pig lungs.</title>
        <authorList>
            <person name="Kittichotirat W."/>
            <person name="Bumgarner R.E."/>
            <person name="Lawrence P."/>
        </authorList>
    </citation>
    <scope>NUCLEOTIDE SEQUENCE [LARGE SCALE GENOMIC DNA]</scope>
    <source>
        <strain evidence="3 4">HPS9</strain>
    </source>
</reference>
<organism evidence="3 4">
    <name type="scientific">Glaesserella parasuis HPS9</name>
    <dbReference type="NCBI Taxonomy" id="1450513"/>
    <lineage>
        <taxon>Bacteria</taxon>
        <taxon>Pseudomonadati</taxon>
        <taxon>Pseudomonadota</taxon>
        <taxon>Gammaproteobacteria</taxon>
        <taxon>Pasteurellales</taxon>
        <taxon>Pasteurellaceae</taxon>
        <taxon>Glaesserella</taxon>
    </lineage>
</organism>
<dbReference type="Proteomes" id="UP000027441">
    <property type="component" value="Unassembled WGS sequence"/>
</dbReference>
<name>A0A836YXK6_GLAPU</name>